<dbReference type="Pfam" id="PF01067">
    <property type="entry name" value="Calpain_III"/>
    <property type="match status" value="1"/>
</dbReference>
<feature type="compositionally biased region" description="Basic and acidic residues" evidence="10">
    <location>
        <begin position="112"/>
        <end position="124"/>
    </location>
</feature>
<feature type="active site" evidence="8 9">
    <location>
        <position position="396"/>
    </location>
</feature>
<evidence type="ECO:0000256" key="8">
    <source>
        <dbReference type="PIRSR" id="PIRSR622684-1"/>
    </source>
</evidence>
<accession>A0A7J7KSS6</accession>
<keyword evidence="4" id="KW-0677">Repeat</keyword>
<dbReference type="GO" id="GO:0006508">
    <property type="term" value="P:proteolysis"/>
    <property type="evidence" value="ECO:0007669"/>
    <property type="project" value="UniProtKB-KW"/>
</dbReference>
<dbReference type="FunFam" id="2.60.120.380:FF:000001">
    <property type="entry name" value="Calpain-1 catalytic subunit"/>
    <property type="match status" value="1"/>
</dbReference>
<dbReference type="InterPro" id="IPR038765">
    <property type="entry name" value="Papain-like_cys_pep_sf"/>
</dbReference>
<dbReference type="PANTHER" id="PTHR10183">
    <property type="entry name" value="CALPAIN"/>
    <property type="match status" value="1"/>
</dbReference>
<dbReference type="EMBL" id="VXIV02000063">
    <property type="protein sequence ID" value="KAF6041266.1"/>
    <property type="molecule type" value="Genomic_DNA"/>
</dbReference>
<evidence type="ECO:0000256" key="6">
    <source>
        <dbReference type="ARBA" id="ARBA00022807"/>
    </source>
</evidence>
<evidence type="ECO:0000256" key="7">
    <source>
        <dbReference type="ARBA" id="ARBA00022837"/>
    </source>
</evidence>
<dbReference type="Gene3D" id="3.90.70.10">
    <property type="entry name" value="Cysteine proteinases"/>
    <property type="match status" value="1"/>
</dbReference>
<keyword evidence="5 9" id="KW-0378">Hydrolase</keyword>
<name>A0A7J7KSS6_BUGNE</name>
<protein>
    <recommendedName>
        <fullName evidence="11">Calpain catalytic domain-containing protein</fullName>
    </recommendedName>
</protein>
<dbReference type="GO" id="GO:0005737">
    <property type="term" value="C:cytoplasm"/>
    <property type="evidence" value="ECO:0007669"/>
    <property type="project" value="TreeGrafter"/>
</dbReference>
<keyword evidence="2 9" id="KW-0645">Protease</keyword>
<dbReference type="Proteomes" id="UP000593567">
    <property type="component" value="Unassembled WGS sequence"/>
</dbReference>
<dbReference type="SMART" id="SM00230">
    <property type="entry name" value="CysPc"/>
    <property type="match status" value="1"/>
</dbReference>
<dbReference type="InterPro" id="IPR022684">
    <property type="entry name" value="Calpain_cysteine_protease"/>
</dbReference>
<keyword evidence="13" id="KW-1185">Reference proteome</keyword>
<evidence type="ECO:0000256" key="10">
    <source>
        <dbReference type="SAM" id="MobiDB-lite"/>
    </source>
</evidence>
<reference evidence="12" key="1">
    <citation type="submission" date="2020-06" db="EMBL/GenBank/DDBJ databases">
        <title>Draft genome of Bugula neritina, a colonial animal packing powerful symbionts and potential medicines.</title>
        <authorList>
            <person name="Rayko M."/>
        </authorList>
    </citation>
    <scope>NUCLEOTIDE SEQUENCE [LARGE SCALE GENOMIC DNA]</scope>
    <source>
        <strain evidence="12">Kwan_BN1</strain>
    </source>
</reference>
<evidence type="ECO:0000256" key="2">
    <source>
        <dbReference type="ARBA" id="ARBA00022670"/>
    </source>
</evidence>
<keyword evidence="6 9" id="KW-0788">Thiol protease</keyword>
<evidence type="ECO:0000256" key="3">
    <source>
        <dbReference type="ARBA" id="ARBA00022723"/>
    </source>
</evidence>
<dbReference type="InterPro" id="IPR036213">
    <property type="entry name" value="Calpain_III_sf"/>
</dbReference>
<comment type="caution">
    <text evidence="12">The sequence shown here is derived from an EMBL/GenBank/DDBJ whole genome shotgun (WGS) entry which is preliminary data.</text>
</comment>
<dbReference type="PANTHER" id="PTHR10183:SF379">
    <property type="entry name" value="CALPAIN-5"/>
    <property type="match status" value="1"/>
</dbReference>
<feature type="active site" evidence="8 9">
    <location>
        <position position="372"/>
    </location>
</feature>
<dbReference type="SUPFAM" id="SSF54001">
    <property type="entry name" value="Cysteine proteinases"/>
    <property type="match status" value="1"/>
</dbReference>
<dbReference type="InterPro" id="IPR001300">
    <property type="entry name" value="Peptidase_C2_calpain_cat"/>
</dbReference>
<evidence type="ECO:0000313" key="12">
    <source>
        <dbReference type="EMBL" id="KAF6041266.1"/>
    </source>
</evidence>
<dbReference type="AlphaFoldDB" id="A0A7J7KSS6"/>
<dbReference type="PRINTS" id="PR00704">
    <property type="entry name" value="CALPAIN"/>
</dbReference>
<evidence type="ECO:0000256" key="9">
    <source>
        <dbReference type="PROSITE-ProRule" id="PRU00239"/>
    </source>
</evidence>
<sequence>MTSFGNRVTKFKQDVYNIELLLLLKFHLRHDSTGCKVNSIDIFNMGCAPSSHANTVGDVAAANTNSNSSKPNKVVVEKACIDPETGEKEPCGNGNGIKKPFAKLPSLTITDKSEQHARTGEEPPHPLPEGDYGDMKLGITDAERLQLILKDLEPGELFCDPDFEADDNAIYYNSESSSYADGIKWLRPTNIVENPQLLVDGMSKDDIKQGILGDCWFLSSCAAVSREERFMKRICPKNYPLFGKDYCGILHFSFWRFGEWVDVYVDDRLPTREGQLIFAHCDTREEFWVAFLEKAYAKLHGSYEAIEGGQTMDALVDLTGGLAERCEIKGVDPALYKRILSANKAGSFIACSRKGDWKNSSQADANGLIAGHAYTVTDAQKVRHRLGTEKLLRIRNPWGNETEWKGSWSDNDENWNLMDEEMKKKMSFTSKADGEFWMSFRDFCKQFQEITICTLGPDFDGDGKGDQPGHVELIRGEWVPGSTAGGSRNDLESFAKNPQYLLTLTAPDDYDPIVDDPDSEGKCSVVIALMQEHRRSQRHLGVKTLQIGYILYKVNNPHSRLGTNHFRYNYDAGRSGVYINYREVSNRFELIPGHYVLIPSAFNVNDSGSFLIRVFAQKKFHLKELL</sequence>
<dbReference type="PROSITE" id="PS50203">
    <property type="entry name" value="CALPAIN_CAT"/>
    <property type="match status" value="1"/>
</dbReference>
<dbReference type="Gene3D" id="2.60.120.380">
    <property type="match status" value="1"/>
</dbReference>
<keyword evidence="3" id="KW-0479">Metal-binding</keyword>
<evidence type="ECO:0000256" key="4">
    <source>
        <dbReference type="ARBA" id="ARBA00022737"/>
    </source>
</evidence>
<comment type="similarity">
    <text evidence="1">Belongs to the peptidase C2 family.</text>
</comment>
<evidence type="ECO:0000313" key="13">
    <source>
        <dbReference type="Proteomes" id="UP000593567"/>
    </source>
</evidence>
<dbReference type="InterPro" id="IPR033883">
    <property type="entry name" value="C2_III"/>
</dbReference>
<evidence type="ECO:0000256" key="5">
    <source>
        <dbReference type="ARBA" id="ARBA00022801"/>
    </source>
</evidence>
<gene>
    <name evidence="12" type="ORF">EB796_000428</name>
</gene>
<dbReference type="Pfam" id="PF00648">
    <property type="entry name" value="Peptidase_C2"/>
    <property type="match status" value="1"/>
</dbReference>
<dbReference type="InterPro" id="IPR000169">
    <property type="entry name" value="Pept_cys_AS"/>
</dbReference>
<dbReference type="OrthoDB" id="424753at2759"/>
<keyword evidence="7" id="KW-0106">Calcium</keyword>
<dbReference type="GO" id="GO:0004198">
    <property type="term" value="F:calcium-dependent cysteine-type endopeptidase activity"/>
    <property type="evidence" value="ECO:0007669"/>
    <property type="project" value="InterPro"/>
</dbReference>
<feature type="active site" evidence="8 9">
    <location>
        <position position="215"/>
    </location>
</feature>
<dbReference type="CDD" id="cd00044">
    <property type="entry name" value="CysPc"/>
    <property type="match status" value="1"/>
</dbReference>
<dbReference type="InterPro" id="IPR022683">
    <property type="entry name" value="Calpain_III"/>
</dbReference>
<dbReference type="CDD" id="cd00214">
    <property type="entry name" value="Calpain_III"/>
    <property type="match status" value="1"/>
</dbReference>
<organism evidence="12 13">
    <name type="scientific">Bugula neritina</name>
    <name type="common">Brown bryozoan</name>
    <name type="synonym">Sertularia neritina</name>
    <dbReference type="NCBI Taxonomy" id="10212"/>
    <lineage>
        <taxon>Eukaryota</taxon>
        <taxon>Metazoa</taxon>
        <taxon>Spiralia</taxon>
        <taxon>Lophotrochozoa</taxon>
        <taxon>Bryozoa</taxon>
        <taxon>Gymnolaemata</taxon>
        <taxon>Cheilostomatida</taxon>
        <taxon>Flustrina</taxon>
        <taxon>Buguloidea</taxon>
        <taxon>Bugulidae</taxon>
        <taxon>Bugula</taxon>
    </lineage>
</organism>
<dbReference type="SUPFAM" id="SSF49758">
    <property type="entry name" value="Calpain large subunit, middle domain (domain III)"/>
    <property type="match status" value="1"/>
</dbReference>
<dbReference type="InterPro" id="IPR022682">
    <property type="entry name" value="Calpain_domain_III"/>
</dbReference>
<feature type="region of interest" description="Disordered" evidence="10">
    <location>
        <begin position="112"/>
        <end position="135"/>
    </location>
</feature>
<proteinExistence type="inferred from homology"/>
<dbReference type="SMART" id="SM00720">
    <property type="entry name" value="calpain_III"/>
    <property type="match status" value="1"/>
</dbReference>
<dbReference type="GO" id="GO:0046872">
    <property type="term" value="F:metal ion binding"/>
    <property type="evidence" value="ECO:0007669"/>
    <property type="project" value="UniProtKB-KW"/>
</dbReference>
<dbReference type="PROSITE" id="PS00139">
    <property type="entry name" value="THIOL_PROTEASE_CYS"/>
    <property type="match status" value="1"/>
</dbReference>
<dbReference type="FunFam" id="3.90.70.10:FF:000054">
    <property type="entry name" value="Calpain 14"/>
    <property type="match status" value="1"/>
</dbReference>
<evidence type="ECO:0000259" key="11">
    <source>
        <dbReference type="PROSITE" id="PS50203"/>
    </source>
</evidence>
<feature type="domain" description="Calpain catalytic" evidence="11">
    <location>
        <begin position="157"/>
        <end position="456"/>
    </location>
</feature>
<evidence type="ECO:0000256" key="1">
    <source>
        <dbReference type="ARBA" id="ARBA00007623"/>
    </source>
</evidence>